<evidence type="ECO:0000313" key="11">
    <source>
        <dbReference type="EMBL" id="KAG6481067.1"/>
    </source>
</evidence>
<dbReference type="GO" id="GO:0004497">
    <property type="term" value="F:monooxygenase activity"/>
    <property type="evidence" value="ECO:0007669"/>
    <property type="project" value="InterPro"/>
</dbReference>
<comment type="cofactor">
    <cofactor evidence="9">
        <name>heme</name>
        <dbReference type="ChEBI" id="CHEBI:30413"/>
    </cofactor>
</comment>
<evidence type="ECO:0000256" key="10">
    <source>
        <dbReference type="SAM" id="Phobius"/>
    </source>
</evidence>
<feature type="binding site" description="axial binding residue" evidence="9">
    <location>
        <position position="422"/>
    </location>
    <ligand>
        <name>heme</name>
        <dbReference type="ChEBI" id="CHEBI:30413"/>
    </ligand>
    <ligandPart>
        <name>Fe</name>
        <dbReference type="ChEBI" id="CHEBI:18248"/>
    </ligandPart>
</feature>
<dbReference type="GO" id="GO:0010268">
    <property type="term" value="P:brassinosteroid homeostasis"/>
    <property type="evidence" value="ECO:0007669"/>
    <property type="project" value="TreeGrafter"/>
</dbReference>
<keyword evidence="13" id="KW-1185">Reference proteome</keyword>
<reference evidence="12 13" key="1">
    <citation type="submission" date="2020-08" db="EMBL/GenBank/DDBJ databases">
        <title>Plant Genome Project.</title>
        <authorList>
            <person name="Zhang R.-G."/>
        </authorList>
    </citation>
    <scope>NUCLEOTIDE SEQUENCE [LARGE SCALE GENOMIC DNA]</scope>
    <source>
        <tissue evidence="12">Rhizome</tissue>
    </source>
</reference>
<proteinExistence type="inferred from homology"/>
<feature type="transmembrane region" description="Helical" evidence="10">
    <location>
        <begin position="6"/>
        <end position="24"/>
    </location>
</feature>
<keyword evidence="3 10" id="KW-0812">Transmembrane</keyword>
<evidence type="ECO:0000256" key="9">
    <source>
        <dbReference type="PIRSR" id="PIRSR602401-1"/>
    </source>
</evidence>
<accession>A0A8J5F9W9</accession>
<dbReference type="GO" id="GO:0005506">
    <property type="term" value="F:iron ion binding"/>
    <property type="evidence" value="ECO:0007669"/>
    <property type="project" value="InterPro"/>
</dbReference>
<dbReference type="Proteomes" id="UP000734854">
    <property type="component" value="Unassembled WGS sequence"/>
</dbReference>
<comment type="subcellular location">
    <subcellularLocation>
        <location evidence="1">Membrane</location>
        <topology evidence="1">Single-pass membrane protein</topology>
    </subcellularLocation>
</comment>
<dbReference type="InterPro" id="IPR002401">
    <property type="entry name" value="Cyt_P450_E_grp-I"/>
</dbReference>
<evidence type="ECO:0000256" key="8">
    <source>
        <dbReference type="ARBA" id="ARBA00023136"/>
    </source>
</evidence>
<keyword evidence="4 9" id="KW-0479">Metal-binding</keyword>
<dbReference type="SUPFAM" id="SSF48264">
    <property type="entry name" value="Cytochrome P450"/>
    <property type="match status" value="1"/>
</dbReference>
<evidence type="ECO:0000256" key="3">
    <source>
        <dbReference type="ARBA" id="ARBA00022692"/>
    </source>
</evidence>
<keyword evidence="6" id="KW-0560">Oxidoreductase</keyword>
<comment type="similarity">
    <text evidence="2">Belongs to the cytochrome P450 family.</text>
</comment>
<dbReference type="PRINTS" id="PR00463">
    <property type="entry name" value="EP450I"/>
</dbReference>
<evidence type="ECO:0000256" key="7">
    <source>
        <dbReference type="ARBA" id="ARBA00023004"/>
    </source>
</evidence>
<evidence type="ECO:0000256" key="2">
    <source>
        <dbReference type="ARBA" id="ARBA00010617"/>
    </source>
</evidence>
<keyword evidence="8 10" id="KW-0472">Membrane</keyword>
<comment type="caution">
    <text evidence="12">The sequence shown here is derived from an EMBL/GenBank/DDBJ whole genome shotgun (WGS) entry which is preliminary data.</text>
</comment>
<evidence type="ECO:0000256" key="1">
    <source>
        <dbReference type="ARBA" id="ARBA00004167"/>
    </source>
</evidence>
<protein>
    <recommendedName>
        <fullName evidence="14">Cytochrome P450 90B1</fullName>
    </recommendedName>
</protein>
<dbReference type="EMBL" id="JACMSC010000016">
    <property type="protein sequence ID" value="KAG6481067.1"/>
    <property type="molecule type" value="Genomic_DNA"/>
</dbReference>
<dbReference type="AlphaFoldDB" id="A0A8J5F9W9"/>
<dbReference type="GO" id="GO:0016705">
    <property type="term" value="F:oxidoreductase activity, acting on paired donors, with incorporation or reduction of molecular oxygen"/>
    <property type="evidence" value="ECO:0007669"/>
    <property type="project" value="InterPro"/>
</dbReference>
<dbReference type="GO" id="GO:0016020">
    <property type="term" value="C:membrane"/>
    <property type="evidence" value="ECO:0007669"/>
    <property type="project" value="UniProtKB-SubCell"/>
</dbReference>
<dbReference type="EMBL" id="JACMSC010000016">
    <property type="protein sequence ID" value="KAG6481071.1"/>
    <property type="molecule type" value="Genomic_DNA"/>
</dbReference>
<dbReference type="Gene3D" id="1.10.630.10">
    <property type="entry name" value="Cytochrome P450"/>
    <property type="match status" value="1"/>
</dbReference>
<dbReference type="Pfam" id="PF00067">
    <property type="entry name" value="p450"/>
    <property type="match status" value="1"/>
</dbReference>
<evidence type="ECO:0008006" key="14">
    <source>
        <dbReference type="Google" id="ProtNLM"/>
    </source>
</evidence>
<dbReference type="GO" id="GO:0016125">
    <property type="term" value="P:sterol metabolic process"/>
    <property type="evidence" value="ECO:0007669"/>
    <property type="project" value="TreeGrafter"/>
</dbReference>
<dbReference type="PRINTS" id="PR00385">
    <property type="entry name" value="P450"/>
</dbReference>
<evidence type="ECO:0000256" key="5">
    <source>
        <dbReference type="ARBA" id="ARBA00022989"/>
    </source>
</evidence>
<dbReference type="GO" id="GO:0016132">
    <property type="term" value="P:brassinosteroid biosynthetic process"/>
    <property type="evidence" value="ECO:0007669"/>
    <property type="project" value="TreeGrafter"/>
</dbReference>
<keyword evidence="7 9" id="KW-0408">Iron</keyword>
<dbReference type="PANTHER" id="PTHR24286:SF194">
    <property type="entry name" value="STEROID (22S)-HYDROXYLASE"/>
    <property type="match status" value="1"/>
</dbReference>
<evidence type="ECO:0000313" key="13">
    <source>
        <dbReference type="Proteomes" id="UP000734854"/>
    </source>
</evidence>
<dbReference type="GO" id="GO:0020037">
    <property type="term" value="F:heme binding"/>
    <property type="evidence" value="ECO:0007669"/>
    <property type="project" value="InterPro"/>
</dbReference>
<gene>
    <name evidence="11" type="ORF">ZIOFF_057659</name>
    <name evidence="12" type="ORF">ZIOFF_057663</name>
</gene>
<dbReference type="CDD" id="cd11043">
    <property type="entry name" value="CYP90-like"/>
    <property type="match status" value="1"/>
</dbReference>
<dbReference type="InterPro" id="IPR036396">
    <property type="entry name" value="Cyt_P450_sf"/>
</dbReference>
<dbReference type="InterPro" id="IPR001128">
    <property type="entry name" value="Cyt_P450"/>
</dbReference>
<evidence type="ECO:0000256" key="4">
    <source>
        <dbReference type="ARBA" id="ARBA00022723"/>
    </source>
</evidence>
<sequence>MSSDRHQFLLFLPILPLFLLFLLLKWRAHRGTTTSLPPAVGGGWPLVGHTFAYLAPHPATSVGRFMSRSLARHGPIFRSMNLFGEPTVVSADAGLNRFVLQNEGKLFECCYPRSIGGILGKWSMLVLVGDMHREMRTISLNFMSHARLRSLLLPEVERHTLLVLRSWPEDRPFSAQEEAKKFTFNLMAKNIMSMGPNEAETEKLRREYITFMKGVVSAPLNFPGTSYWKALKSRSNILRVIEQKMEERMMADTTDKCKKEAGEEEEEEEDLLGWALNHSNLSKDQILDLLLSLLFAGHETSSMALALAIYFLQACPKAGDRTEEEGKRRDEIELGRLQADGVISETLRLGNVVRFVHRKVLQDVHYKGYKIPSGWKILPVFAAVHLDASLYDDPHKFDPWRWQSAKTTGSNFMAYGGGPRLCAGSELAKLELAVFLHHLVLSFRWDLAEPDQAFAFPFLDFPRGLTIKVHSVLYV</sequence>
<keyword evidence="9" id="KW-0349">Heme</keyword>
<evidence type="ECO:0000313" key="12">
    <source>
        <dbReference type="EMBL" id="KAG6481071.1"/>
    </source>
</evidence>
<name>A0A8J5F9W9_ZINOF</name>
<dbReference type="PANTHER" id="PTHR24286">
    <property type="entry name" value="CYTOCHROME P450 26"/>
    <property type="match status" value="1"/>
</dbReference>
<keyword evidence="5 10" id="KW-1133">Transmembrane helix</keyword>
<organism evidence="12 13">
    <name type="scientific">Zingiber officinale</name>
    <name type="common">Ginger</name>
    <name type="synonym">Amomum zingiber</name>
    <dbReference type="NCBI Taxonomy" id="94328"/>
    <lineage>
        <taxon>Eukaryota</taxon>
        <taxon>Viridiplantae</taxon>
        <taxon>Streptophyta</taxon>
        <taxon>Embryophyta</taxon>
        <taxon>Tracheophyta</taxon>
        <taxon>Spermatophyta</taxon>
        <taxon>Magnoliopsida</taxon>
        <taxon>Liliopsida</taxon>
        <taxon>Zingiberales</taxon>
        <taxon>Zingiberaceae</taxon>
        <taxon>Zingiber</taxon>
    </lineage>
</organism>
<evidence type="ECO:0000256" key="6">
    <source>
        <dbReference type="ARBA" id="ARBA00023002"/>
    </source>
</evidence>